<dbReference type="OrthoDB" id="4525964at2759"/>
<proteinExistence type="predicted"/>
<dbReference type="RefSeq" id="XP_033389502.1">
    <property type="nucleotide sequence ID" value="XM_033531512.1"/>
</dbReference>
<reference evidence="1" key="1">
    <citation type="journal article" date="2020" name="Stud. Mycol.">
        <title>101 Dothideomycetes genomes: a test case for predicting lifestyles and emergence of pathogens.</title>
        <authorList>
            <person name="Haridas S."/>
            <person name="Albert R."/>
            <person name="Binder M."/>
            <person name="Bloem J."/>
            <person name="Labutti K."/>
            <person name="Salamov A."/>
            <person name="Andreopoulos B."/>
            <person name="Baker S."/>
            <person name="Barry K."/>
            <person name="Bills G."/>
            <person name="Bluhm B."/>
            <person name="Cannon C."/>
            <person name="Castanera R."/>
            <person name="Culley D."/>
            <person name="Daum C."/>
            <person name="Ezra D."/>
            <person name="Gonzalez J."/>
            <person name="Henrissat B."/>
            <person name="Kuo A."/>
            <person name="Liang C."/>
            <person name="Lipzen A."/>
            <person name="Lutzoni F."/>
            <person name="Magnuson J."/>
            <person name="Mondo S."/>
            <person name="Nolan M."/>
            <person name="Ohm R."/>
            <person name="Pangilinan J."/>
            <person name="Park H.-J."/>
            <person name="Ramirez L."/>
            <person name="Alfaro M."/>
            <person name="Sun H."/>
            <person name="Tritt A."/>
            <person name="Yoshinaga Y."/>
            <person name="Zwiers L.-H."/>
            <person name="Turgeon B."/>
            <person name="Goodwin S."/>
            <person name="Spatafora J."/>
            <person name="Crous P."/>
            <person name="Grigoriev I."/>
        </authorList>
    </citation>
    <scope>NUCLEOTIDE SEQUENCE</scope>
    <source>
        <strain evidence="1">CBS 175.79</strain>
    </source>
</reference>
<sequence length="212" mass="23538">MSVPTVTLNSLKDYSALPVLRESIAAKAPGLVIQGLELPTEMITLLLQVFRVTKRALTEPDSRADPRLLALLRLLHSLATTLFNNLSHVLELPWEKYLSEMHEFVAPGADELALYHNTKGLSSTWSTVTFAIDIVRPSVCHVTYGKALGVFSENSVTPSQTLPQLESAGRILVYHVRPNYTTFYTRAAGALMTPLSDQEYEDRKTVQQLDLA</sequence>
<organism evidence="1 2">
    <name type="scientific">Aaosphaeria arxii CBS 175.79</name>
    <dbReference type="NCBI Taxonomy" id="1450172"/>
    <lineage>
        <taxon>Eukaryota</taxon>
        <taxon>Fungi</taxon>
        <taxon>Dikarya</taxon>
        <taxon>Ascomycota</taxon>
        <taxon>Pezizomycotina</taxon>
        <taxon>Dothideomycetes</taxon>
        <taxon>Pleosporomycetidae</taxon>
        <taxon>Pleosporales</taxon>
        <taxon>Pleosporales incertae sedis</taxon>
        <taxon>Aaosphaeria</taxon>
    </lineage>
</organism>
<dbReference type="AlphaFoldDB" id="A0A6A5Y7G3"/>
<protein>
    <submittedName>
        <fullName evidence="1">Uncharacterized protein</fullName>
    </submittedName>
</protein>
<keyword evidence="2" id="KW-1185">Reference proteome</keyword>
<evidence type="ECO:0000313" key="1">
    <source>
        <dbReference type="EMBL" id="KAF2021163.1"/>
    </source>
</evidence>
<dbReference type="Proteomes" id="UP000799778">
    <property type="component" value="Unassembled WGS sequence"/>
</dbReference>
<evidence type="ECO:0000313" key="2">
    <source>
        <dbReference type="Proteomes" id="UP000799778"/>
    </source>
</evidence>
<accession>A0A6A5Y7G3</accession>
<dbReference type="EMBL" id="ML978066">
    <property type="protein sequence ID" value="KAF2021163.1"/>
    <property type="molecule type" value="Genomic_DNA"/>
</dbReference>
<gene>
    <name evidence="1" type="ORF">BU24DRAFT_457167</name>
</gene>
<dbReference type="GeneID" id="54288909"/>
<name>A0A6A5Y7G3_9PLEO</name>